<evidence type="ECO:0000256" key="1">
    <source>
        <dbReference type="SAM" id="Coils"/>
    </source>
</evidence>
<proteinExistence type="predicted"/>
<evidence type="ECO:0000256" key="2">
    <source>
        <dbReference type="SAM" id="Phobius"/>
    </source>
</evidence>
<dbReference type="STRING" id="190974.SAMN05216439_0691"/>
<reference evidence="3 4" key="1">
    <citation type="submission" date="2016-10" db="EMBL/GenBank/DDBJ databases">
        <authorList>
            <person name="de Groot N.N."/>
        </authorList>
    </citation>
    <scope>NUCLEOTIDE SEQUENCE [LARGE SCALE GENOMIC DNA]</scope>
    <source>
        <strain evidence="3 4">DSM 11978</strain>
    </source>
</reference>
<protein>
    <submittedName>
        <fullName evidence="3">Uncharacterized protein</fullName>
    </submittedName>
</protein>
<organism evidence="3 4">
    <name type="scientific">Methanobrevibacter gottschalkii</name>
    <dbReference type="NCBI Taxonomy" id="190974"/>
    <lineage>
        <taxon>Archaea</taxon>
        <taxon>Methanobacteriati</taxon>
        <taxon>Methanobacteriota</taxon>
        <taxon>Methanomada group</taxon>
        <taxon>Methanobacteria</taxon>
        <taxon>Methanobacteriales</taxon>
        <taxon>Methanobacteriaceae</taxon>
        <taxon>Methanobrevibacter</taxon>
    </lineage>
</organism>
<keyword evidence="2" id="KW-0812">Transmembrane</keyword>
<keyword evidence="1" id="KW-0175">Coiled coil</keyword>
<sequence>MDAIEAVAILILVVAIFILVYYYLLNSPSSMDKLKNIVPESADAHMDEVLGKNKVDSSYDLSKEDVLEDKEESESMGKRIKVKLSDIDGSTINTSAFSHKLDAFLDQKSDQLIKDWSLATTNDLDNLQAKFDETTNNVDTLEKNFNEFKQSSEEFQKITGERLDDLDKRIESLENK</sequence>
<feature type="transmembrane region" description="Helical" evidence="2">
    <location>
        <begin position="6"/>
        <end position="25"/>
    </location>
</feature>
<accession>A0A1H7FP90</accession>
<evidence type="ECO:0000313" key="3">
    <source>
        <dbReference type="EMBL" id="SEK25960.1"/>
    </source>
</evidence>
<keyword evidence="2" id="KW-1133">Transmembrane helix</keyword>
<keyword evidence="2" id="KW-0472">Membrane</keyword>
<gene>
    <name evidence="3" type="ORF">SAMN05216439_0691</name>
</gene>
<dbReference type="OrthoDB" id="76759at2157"/>
<evidence type="ECO:0000313" key="4">
    <source>
        <dbReference type="Proteomes" id="UP000199506"/>
    </source>
</evidence>
<dbReference type="Proteomes" id="UP000199506">
    <property type="component" value="Unassembled WGS sequence"/>
</dbReference>
<dbReference type="EMBL" id="FOAK01000001">
    <property type="protein sequence ID" value="SEK25960.1"/>
    <property type="molecule type" value="Genomic_DNA"/>
</dbReference>
<name>A0A1H7FP90_9EURY</name>
<dbReference type="RefSeq" id="WP_091698672.1">
    <property type="nucleotide sequence ID" value="NZ_FOAK01000001.1"/>
</dbReference>
<feature type="coiled-coil region" evidence="1">
    <location>
        <begin position="124"/>
        <end position="176"/>
    </location>
</feature>
<dbReference type="AlphaFoldDB" id="A0A1H7FP90"/>